<evidence type="ECO:0000256" key="3">
    <source>
        <dbReference type="ARBA" id="ARBA00022763"/>
    </source>
</evidence>
<gene>
    <name evidence="6" type="ORF">SAMN05216244_1592</name>
</gene>
<dbReference type="PANTHER" id="PTHR11076">
    <property type="entry name" value="DNA REPAIR POLYMERASE UMUC / TRANSFERASE FAMILY MEMBER"/>
    <property type="match status" value="1"/>
</dbReference>
<keyword evidence="4" id="KW-0239">DNA-directed DNA polymerase</keyword>
<dbReference type="InterPro" id="IPR024728">
    <property type="entry name" value="PolY_HhH_motif"/>
</dbReference>
<dbReference type="Pfam" id="PF11799">
    <property type="entry name" value="IMS_C"/>
    <property type="match status" value="1"/>
</dbReference>
<dbReference type="PANTHER" id="PTHR11076:SF35">
    <property type="entry name" value="DNA REPAIR PROTEIN HOMOLOG YOBH"/>
    <property type="match status" value="1"/>
</dbReference>
<accession>A0A1G9QNQ4</accession>
<dbReference type="InterPro" id="IPR050116">
    <property type="entry name" value="DNA_polymerase-Y"/>
</dbReference>
<dbReference type="GO" id="GO:0003684">
    <property type="term" value="F:damaged DNA binding"/>
    <property type="evidence" value="ECO:0007669"/>
    <property type="project" value="InterPro"/>
</dbReference>
<dbReference type="AlphaFoldDB" id="A0A1G9QNQ4"/>
<dbReference type="RefSeq" id="WP_074598334.1">
    <property type="nucleotide sequence ID" value="NZ_FNHF01000002.1"/>
</dbReference>
<feature type="domain" description="UmuC" evidence="5">
    <location>
        <begin position="13"/>
        <end position="199"/>
    </location>
</feature>
<dbReference type="Gene3D" id="3.40.1170.60">
    <property type="match status" value="1"/>
</dbReference>
<dbReference type="Gene3D" id="3.30.1490.100">
    <property type="entry name" value="DNA polymerase, Y-family, little finger domain"/>
    <property type="match status" value="1"/>
</dbReference>
<dbReference type="Gene3D" id="1.10.150.20">
    <property type="entry name" value="5' to 3' exonuclease, C-terminal subdomain"/>
    <property type="match status" value="1"/>
</dbReference>
<evidence type="ECO:0000256" key="4">
    <source>
        <dbReference type="ARBA" id="ARBA00022932"/>
    </source>
</evidence>
<evidence type="ECO:0000259" key="5">
    <source>
        <dbReference type="PROSITE" id="PS50173"/>
    </source>
</evidence>
<dbReference type="GO" id="GO:0042276">
    <property type="term" value="P:error-prone translesion synthesis"/>
    <property type="evidence" value="ECO:0007669"/>
    <property type="project" value="TreeGrafter"/>
</dbReference>
<keyword evidence="4" id="KW-0808">Transferase</keyword>
<dbReference type="InterPro" id="IPR043128">
    <property type="entry name" value="Rev_trsase/Diguanyl_cyclase"/>
</dbReference>
<proteinExistence type="inferred from homology"/>
<dbReference type="InterPro" id="IPR001126">
    <property type="entry name" value="UmuC"/>
</dbReference>
<evidence type="ECO:0000256" key="2">
    <source>
        <dbReference type="ARBA" id="ARBA00022457"/>
    </source>
</evidence>
<dbReference type="Pfam" id="PF00817">
    <property type="entry name" value="IMS"/>
    <property type="match status" value="1"/>
</dbReference>
<dbReference type="Proteomes" id="UP000182347">
    <property type="component" value="Unassembled WGS sequence"/>
</dbReference>
<dbReference type="InterPro" id="IPR043502">
    <property type="entry name" value="DNA/RNA_pol_sf"/>
</dbReference>
<dbReference type="NCBIfam" id="NF002848">
    <property type="entry name" value="PRK03103.1"/>
    <property type="match status" value="1"/>
</dbReference>
<dbReference type="GO" id="GO:0009432">
    <property type="term" value="P:SOS response"/>
    <property type="evidence" value="ECO:0007669"/>
    <property type="project" value="TreeGrafter"/>
</dbReference>
<dbReference type="OrthoDB" id="9808813at2"/>
<dbReference type="STRING" id="482461.SAMN05216244_1592"/>
<keyword evidence="2" id="KW-0515">Mutator protein</keyword>
<evidence type="ECO:0000313" key="6">
    <source>
        <dbReference type="EMBL" id="SDM12639.1"/>
    </source>
</evidence>
<dbReference type="CDD" id="cd01700">
    <property type="entry name" value="PolY_Pol_V_umuC"/>
    <property type="match status" value="1"/>
</dbReference>
<dbReference type="GO" id="GO:0005829">
    <property type="term" value="C:cytosol"/>
    <property type="evidence" value="ECO:0007669"/>
    <property type="project" value="TreeGrafter"/>
</dbReference>
<dbReference type="EMBL" id="FNHF01000002">
    <property type="protein sequence ID" value="SDM12639.1"/>
    <property type="molecule type" value="Genomic_DNA"/>
</dbReference>
<keyword evidence="3" id="KW-0227">DNA damage</keyword>
<keyword evidence="4" id="KW-0548">Nucleotidyltransferase</keyword>
<sequence length="418" mass="47513">MLPTNLKLPRNNVLCIDMRSFYASVECMKRNLDPMQDMLAVVGDKKRSGSIILAASPSLKKKHGIKNVSRYFELPDDPDIHVVEAKMGDYLQVSMEITKLVNQYVPKEAIHQYSVDELWVTVNGLEKLYGDCWQVARMIKTELQETMGLTCSIGIGDNKFLAKVVMDLYAKEEGIAECRYEDVEKKLWPIPIEKIWGIGKRMMRNLNRMGIVTLGQLADFPLERLKKRFGIMGEQLYWHAWGVDLSPVTGDFQKQEQKGFGHGITLLRDYRGDEVFACILDLCEEVCRRARTAGQAGRTVHLGIGYSQESGGGFSRSRSVALPTNITIEIYKVCMQLFREFYDGVSKIRRVFVTLDNLANDEETQLDLFMDKSKQKDLGYVMDHIRKKYGSASLLRATSFTDLGVTLDRTHKIGGHKA</sequence>
<dbReference type="GO" id="GO:0006281">
    <property type="term" value="P:DNA repair"/>
    <property type="evidence" value="ECO:0007669"/>
    <property type="project" value="InterPro"/>
</dbReference>
<dbReference type="InterPro" id="IPR017961">
    <property type="entry name" value="DNA_pol_Y-fam_little_finger"/>
</dbReference>
<reference evidence="7" key="1">
    <citation type="submission" date="2016-10" db="EMBL/GenBank/DDBJ databases">
        <authorList>
            <person name="Varghese N."/>
            <person name="Submissions S."/>
        </authorList>
    </citation>
    <scope>NUCLEOTIDE SEQUENCE [LARGE SCALE GENOMIC DNA]</scope>
    <source>
        <strain evidence="7">CGMCC 1.6199</strain>
    </source>
</reference>
<dbReference type="PROSITE" id="PS50173">
    <property type="entry name" value="UMUC"/>
    <property type="match status" value="1"/>
</dbReference>
<name>A0A1G9QNQ4_9BACI</name>
<dbReference type="SUPFAM" id="SSF100879">
    <property type="entry name" value="Lesion bypass DNA polymerase (Y-family), little finger domain"/>
    <property type="match status" value="1"/>
</dbReference>
<dbReference type="SUPFAM" id="SSF56672">
    <property type="entry name" value="DNA/RNA polymerases"/>
    <property type="match status" value="1"/>
</dbReference>
<evidence type="ECO:0000313" key="7">
    <source>
        <dbReference type="Proteomes" id="UP000182347"/>
    </source>
</evidence>
<comment type="similarity">
    <text evidence="1">Belongs to the DNA polymerase type-Y family.</text>
</comment>
<keyword evidence="7" id="KW-1185">Reference proteome</keyword>
<dbReference type="Pfam" id="PF11798">
    <property type="entry name" value="IMS_HHH"/>
    <property type="match status" value="1"/>
</dbReference>
<organism evidence="6 7">
    <name type="scientific">Sediminibacillus halophilus</name>
    <dbReference type="NCBI Taxonomy" id="482461"/>
    <lineage>
        <taxon>Bacteria</taxon>
        <taxon>Bacillati</taxon>
        <taxon>Bacillota</taxon>
        <taxon>Bacilli</taxon>
        <taxon>Bacillales</taxon>
        <taxon>Bacillaceae</taxon>
        <taxon>Sediminibacillus</taxon>
    </lineage>
</organism>
<protein>
    <submittedName>
        <fullName evidence="6">DNA polymerase V</fullName>
    </submittedName>
</protein>
<evidence type="ECO:0000256" key="1">
    <source>
        <dbReference type="ARBA" id="ARBA00010945"/>
    </source>
</evidence>
<dbReference type="GO" id="GO:0003887">
    <property type="term" value="F:DNA-directed DNA polymerase activity"/>
    <property type="evidence" value="ECO:0007669"/>
    <property type="project" value="UniProtKB-KW"/>
</dbReference>
<dbReference type="InterPro" id="IPR036775">
    <property type="entry name" value="DNA_pol_Y-fam_lit_finger_sf"/>
</dbReference>
<dbReference type="Gene3D" id="3.30.70.270">
    <property type="match status" value="1"/>
</dbReference>